<keyword evidence="1" id="KW-0732">Signal</keyword>
<gene>
    <name evidence="2" type="ORF">I596_3390</name>
</gene>
<name>A0A160DXE4_9GAMM</name>
<feature type="chain" id="PRO_5007813513" description="DUF3261 domain-containing protein" evidence="1">
    <location>
        <begin position="37"/>
        <end position="203"/>
    </location>
</feature>
<sequence length="203" mass="21972">MRGIGRGRPTPAGARPWLHRLLLAGLAALLAACAHAPRRDTAPLPDLALAPAAFGGTVSLAQRLTFARLDGRSVAAHPLDALLEIDAGAVRLAALALNRRILSLTWDGQRLDVDRDPQLPPQVDPARVLRDVQLVLWPAAAIRAALPAGWTLREAERQRELLHGERVAVAIRYAAASRWAGEVVLENRHEGYRLTIASHEQAP</sequence>
<dbReference type="RefSeq" id="WP_223303854.1">
    <property type="nucleotide sequence ID" value="NZ_CP015249.1"/>
</dbReference>
<dbReference type="InterPro" id="IPR021675">
    <property type="entry name" value="DUF3261"/>
</dbReference>
<keyword evidence="3" id="KW-1185">Reference proteome</keyword>
<dbReference type="PROSITE" id="PS51257">
    <property type="entry name" value="PROKAR_LIPOPROTEIN"/>
    <property type="match status" value="1"/>
</dbReference>
<evidence type="ECO:0000313" key="3">
    <source>
        <dbReference type="Proteomes" id="UP000076830"/>
    </source>
</evidence>
<evidence type="ECO:0000313" key="2">
    <source>
        <dbReference type="EMBL" id="ANB19379.1"/>
    </source>
</evidence>
<evidence type="ECO:0008006" key="4">
    <source>
        <dbReference type="Google" id="ProtNLM"/>
    </source>
</evidence>
<protein>
    <recommendedName>
        <fullName evidence="4">DUF3261 domain-containing protein</fullName>
    </recommendedName>
</protein>
<dbReference type="Proteomes" id="UP000076830">
    <property type="component" value="Chromosome"/>
</dbReference>
<dbReference type="AlphaFoldDB" id="A0A160DXE4"/>
<reference evidence="2 3" key="1">
    <citation type="submission" date="2016-04" db="EMBL/GenBank/DDBJ databases">
        <title>Complete genome sequence of Dokdonella koreensis DS-123T.</title>
        <authorList>
            <person name="Kim J.F."/>
            <person name="Lee H."/>
            <person name="Kwak M.-J."/>
        </authorList>
    </citation>
    <scope>NUCLEOTIDE SEQUENCE [LARGE SCALE GENOMIC DNA]</scope>
    <source>
        <strain evidence="2 3">DS-123</strain>
    </source>
</reference>
<dbReference type="EMBL" id="CP015249">
    <property type="protein sequence ID" value="ANB19379.1"/>
    <property type="molecule type" value="Genomic_DNA"/>
</dbReference>
<feature type="signal peptide" evidence="1">
    <location>
        <begin position="1"/>
        <end position="36"/>
    </location>
</feature>
<dbReference type="Pfam" id="PF11659">
    <property type="entry name" value="DUF3261"/>
    <property type="match status" value="1"/>
</dbReference>
<dbReference type="STRING" id="1300342.I596_3390"/>
<accession>A0A160DXE4</accession>
<dbReference type="PATRIC" id="fig|1300342.3.peg.3312"/>
<organism evidence="2 3">
    <name type="scientific">Dokdonella koreensis DS-123</name>
    <dbReference type="NCBI Taxonomy" id="1300342"/>
    <lineage>
        <taxon>Bacteria</taxon>
        <taxon>Pseudomonadati</taxon>
        <taxon>Pseudomonadota</taxon>
        <taxon>Gammaproteobacteria</taxon>
        <taxon>Lysobacterales</taxon>
        <taxon>Rhodanobacteraceae</taxon>
        <taxon>Dokdonella</taxon>
    </lineage>
</organism>
<dbReference type="KEGG" id="dko:I596_3390"/>
<proteinExistence type="predicted"/>
<evidence type="ECO:0000256" key="1">
    <source>
        <dbReference type="SAM" id="SignalP"/>
    </source>
</evidence>